<feature type="compositionally biased region" description="Basic and acidic residues" evidence="1">
    <location>
        <begin position="8"/>
        <end position="19"/>
    </location>
</feature>
<dbReference type="eggNOG" id="ENOG502RRC9">
    <property type="taxonomic scope" value="Eukaryota"/>
</dbReference>
<protein>
    <submittedName>
        <fullName evidence="2">Uncharacterized protein</fullName>
    </submittedName>
</protein>
<dbReference type="OrthoDB" id="44198at2759"/>
<evidence type="ECO:0000256" key="1">
    <source>
        <dbReference type="SAM" id="MobiDB-lite"/>
    </source>
</evidence>
<proteinExistence type="predicted"/>
<feature type="region of interest" description="Disordered" evidence="1">
    <location>
        <begin position="1"/>
        <end position="66"/>
    </location>
</feature>
<feature type="region of interest" description="Disordered" evidence="1">
    <location>
        <begin position="471"/>
        <end position="522"/>
    </location>
</feature>
<sequence>MWAAANSRGDDFRRAKDVAVDSEEDYSSSDGERSTTSSVGGDPPPPAAGELGRKRKKDVRRHRRRKKRTVRLEIYESPEATVSRLKSAYSAALAAIGALHRVSNQYCSRTMEPDLQNDMMQGPSNDSDDKVGKQLEDVTYSSIRRVAEAARAALEQSLLPDPHVLATIVFSGRGENSTSAWMDTYQSIEAPRIFPQPALLKRWERLNAANRGKIQRIAYLGLVNYGDLLLCGCKMNSEVGGDGGLLLDKGAVPRLNVLDRLMEDDASLWPEEETYRTIRLSLSAYCDASELDSSDPTLWYKLACCARQLGRHESIQDIPSSFRSLERFAIERGLNSLRPSLPPNRLLMRAWREVEDETHNFAIPVGSVDDTRSVFVLRLQMRTWAALGTTLVNAFRGGVGNSYLTDLGSPCIKVSLPPLLSVPLGLVAMIGSFLSKEKGSRDIASLACTCRALSCCNGNPATADRLKTRYRDSEPSAPVHDAQAKSDQETSKVSSDPSDANDKRISKRSKRVRSQQLSTEKQLERTYRASSVRYCLLAGSISFKEPSPMYNRSIKAHIQWDKLPFIQGLPVPQLLATAHADDLSDNMSTLRTSLDKQPNSRGLEKFIDRWNEFNSGPRQILEAFILNVSINFEGVFEEPKAPLASCFIESFACLAGDGSDSIPWFGPDRVNRSAPLQEQINSCSVNLLASELLFERKESQTLSTFESGTLAFLVPNLVGFSTVLSEMEEDNPEVVRFSCRCCWIAALYYNKIAQCSSDDATAAEAEQFSLECLDRAESLLQKHSLVISTKHLSVHEISMEKIIARRCHISATYVVSKARENFSALTKSVIGRQDGDFELEDDEKKTLANIAHALIERYMSGSTGIIDELLDDFLALNDAAVPSSKEESLVSISRLPGSRRSILHIIVTSLYAADKSTAPLIGLYTHLLERLAARLKSSDSGSVATLPVHAAVVFVFHKLAKLPFSESDLSKNALIIAGVVYTLPRERDVMEAVSTLLSSLREKSDPSNEGLDIGGNDGKNYSKSVHTIQCSFFSKMVKDLIFQRRAIGEHLDSSHRKDRRSKLWQQELLRLADSVSTLSAHLSNMLSLYPVHNSPLVRALESVDYGHAPLCQLLEAAIFLWENLQSVGNSLNLARSRLLVPVGSLLLSLSYPLRSTSITISPAEDVGVDDDDDFFDSDSSSQGAFLSARDGEQRTMLRRIAQAAQVAALVFKSLQGQEISEPSLVCVRVLSSLSDSLFALFNSSAESDDWPFGARDIGSKIDGTLCKAYRYLYGFGLDSSETDSTRTHRPLTISNARHLFFFLKRFYKHKRGSPPPRAFEMVLSALPREEDNPTALAIMNYMFSTNEPDYSIPLTSESSIPVWIFEQSGTDHRHNPSEDEELLSVQRLRRAVSHELAKGSINSLDTFEDDDERKSTAASELALIKKTFAILDDLSTHPSNQMGWMNLSEACGFRAELILDRILPDRNTDDSQKHPSYSLEPGLKRASPATLTLKELEQVQAEEYETACRDWTPFIGVNLRPYLQHPWSSTKSLQNCAEQIGAALANSTHDRDDTKGVDQWKKIQVNYEQGSKAKWMTNWAGIFISALRTLRMRALMVARHLSSLITISGRQSLYPSEVSEDIGTAVYSELMSSFTYGFPIRSMTLHEKRGIAKLSAFFFNEAIDLSEDERFSDKSSTTVFEVRFMVGKSLEKISSTLQDESYLLCNAIQGETSRRKYEAYMAEALASYSKALAEASKASDKATPKQIDVGGSSHGSLEVLYRLHATRLKVITTAALRSKEECSIAEKEGIRLASTAWFNSLNKPNASASLRNQVWSLLADCCDAFRLAQAYNYAPVFHRPDCQLDSSACVPDVKTFTIPGLAAGPCAESAAEVIGTLFDKKRDHLCSVWQTTSNAPTPFEVINDSIRKYDKLRLKYILAFIDSMRLCKKRDRIELLFQMASKSAQDMPTYYEATVTPGVIANQTLLTSSQGFLAQVKLAAIDALAQLILQDLLELSTTKAIDTDGRALLERDLRMATSLYKGFCASPNEMAEYIKSTGPLRVVNAMCLCFLSIQGGHRIKTSLQFDLMTADSLCSLIEASLQKAKDVANREKVARRAEKDSRPTK</sequence>
<organism evidence="2 3">
    <name type="scientific">Thalassiosira oceanica</name>
    <name type="common">Marine diatom</name>
    <dbReference type="NCBI Taxonomy" id="159749"/>
    <lineage>
        <taxon>Eukaryota</taxon>
        <taxon>Sar</taxon>
        <taxon>Stramenopiles</taxon>
        <taxon>Ochrophyta</taxon>
        <taxon>Bacillariophyta</taxon>
        <taxon>Coscinodiscophyceae</taxon>
        <taxon>Thalassiosirophycidae</taxon>
        <taxon>Thalassiosirales</taxon>
        <taxon>Thalassiosiraceae</taxon>
        <taxon>Thalassiosira</taxon>
    </lineage>
</organism>
<feature type="compositionally biased region" description="Basic residues" evidence="1">
    <location>
        <begin position="53"/>
        <end position="66"/>
    </location>
</feature>
<dbReference type="Proteomes" id="UP000266841">
    <property type="component" value="Unassembled WGS sequence"/>
</dbReference>
<dbReference type="EMBL" id="AGNL01002652">
    <property type="protein sequence ID" value="EJK75917.1"/>
    <property type="molecule type" value="Genomic_DNA"/>
</dbReference>
<reference evidence="2 3" key="1">
    <citation type="journal article" date="2012" name="Genome Biol.">
        <title>Genome and low-iron response of an oceanic diatom adapted to chronic iron limitation.</title>
        <authorList>
            <person name="Lommer M."/>
            <person name="Specht M."/>
            <person name="Roy A.S."/>
            <person name="Kraemer L."/>
            <person name="Andreson R."/>
            <person name="Gutowska M.A."/>
            <person name="Wolf J."/>
            <person name="Bergner S.V."/>
            <person name="Schilhabel M.B."/>
            <person name="Klostermeier U.C."/>
            <person name="Beiko R.G."/>
            <person name="Rosenstiel P."/>
            <person name="Hippler M."/>
            <person name="Laroche J."/>
        </authorList>
    </citation>
    <scope>NUCLEOTIDE SEQUENCE [LARGE SCALE GENOMIC DNA]</scope>
    <source>
        <strain evidence="2 3">CCMP1005</strain>
    </source>
</reference>
<evidence type="ECO:0000313" key="3">
    <source>
        <dbReference type="Proteomes" id="UP000266841"/>
    </source>
</evidence>
<name>K0TQE7_THAOC</name>
<comment type="caution">
    <text evidence="2">The sequence shown here is derived from an EMBL/GenBank/DDBJ whole genome shotgun (WGS) entry which is preliminary data.</text>
</comment>
<accession>K0TQE7</accession>
<keyword evidence="3" id="KW-1185">Reference proteome</keyword>
<gene>
    <name evidence="2" type="ORF">THAOC_02345</name>
</gene>
<evidence type="ECO:0000313" key="2">
    <source>
        <dbReference type="EMBL" id="EJK75917.1"/>
    </source>
</evidence>